<dbReference type="RefSeq" id="WP_128511712.1">
    <property type="nucleotide sequence ID" value="NZ_QUAC01000442.1"/>
</dbReference>
<dbReference type="EMBL" id="QUAC01000442">
    <property type="protein sequence ID" value="REK85354.1"/>
    <property type="molecule type" value="Genomic_DNA"/>
</dbReference>
<name>A0A371PS70_STRIH</name>
<dbReference type="Pfam" id="PF19680">
    <property type="entry name" value="DUF6182"/>
    <property type="match status" value="1"/>
</dbReference>
<organism evidence="1 2">
    <name type="scientific">Streptomyces inhibens</name>
    <dbReference type="NCBI Taxonomy" id="2293571"/>
    <lineage>
        <taxon>Bacteria</taxon>
        <taxon>Bacillati</taxon>
        <taxon>Actinomycetota</taxon>
        <taxon>Actinomycetes</taxon>
        <taxon>Kitasatosporales</taxon>
        <taxon>Streptomycetaceae</taxon>
        <taxon>Streptomyces</taxon>
    </lineage>
</organism>
<reference evidence="1 2" key="1">
    <citation type="submission" date="2018-08" db="EMBL/GenBank/DDBJ databases">
        <title>Streptomyces NEAU-D10 sp. nov., a novel Actinomycete isolated from soil.</title>
        <authorList>
            <person name="Jin L."/>
        </authorList>
    </citation>
    <scope>NUCLEOTIDE SEQUENCE [LARGE SCALE GENOMIC DNA]</scope>
    <source>
        <strain evidence="1 2">NEAU-D10</strain>
    </source>
</reference>
<protein>
    <submittedName>
        <fullName evidence="1">Uncharacterized protein</fullName>
    </submittedName>
</protein>
<keyword evidence="2" id="KW-1185">Reference proteome</keyword>
<sequence>MTLSADRLLSLALERLHTARPELRARRDLSGTEALRAFRAELTGDAPADEAVAVVVIGTLDLFPWVRETCVFTSSLTPEDAQAWRRSLTRTVYLAGSPARLQDRFSFDHVAPDGATAWLGPAPAAASTGLRRLLKSFDGRRVVAGLPATTVVIPPGPEPGHRPPVHRAVHLTTDGVTLTDALVHLNHLLAEAVMDRLILPGDRLTVRCVPQLDDSAGTFAALRIDTATDAPDRLHAFAGLTQEIPDAVPHHR</sequence>
<evidence type="ECO:0000313" key="1">
    <source>
        <dbReference type="EMBL" id="REK85354.1"/>
    </source>
</evidence>
<proteinExistence type="predicted"/>
<gene>
    <name evidence="1" type="ORF">DY245_38390</name>
</gene>
<dbReference type="AlphaFoldDB" id="A0A371PS70"/>
<dbReference type="InterPro" id="IPR045754">
    <property type="entry name" value="DUF6182"/>
</dbReference>
<dbReference type="OrthoDB" id="4338055at2"/>
<dbReference type="Proteomes" id="UP000262477">
    <property type="component" value="Unassembled WGS sequence"/>
</dbReference>
<accession>A0A371PS70</accession>
<comment type="caution">
    <text evidence="1">The sequence shown here is derived from an EMBL/GenBank/DDBJ whole genome shotgun (WGS) entry which is preliminary data.</text>
</comment>
<evidence type="ECO:0000313" key="2">
    <source>
        <dbReference type="Proteomes" id="UP000262477"/>
    </source>
</evidence>